<dbReference type="EMBL" id="LMWN01000040">
    <property type="protein sequence ID" value="KUN02066.1"/>
    <property type="molecule type" value="Genomic_DNA"/>
</dbReference>
<evidence type="ECO:0000256" key="1">
    <source>
        <dbReference type="SAM" id="MobiDB-lite"/>
    </source>
</evidence>
<keyword evidence="3" id="KW-1185">Reference proteome</keyword>
<organism evidence="2 3">
    <name type="scientific">Streptomyces yokosukanensis</name>
    <dbReference type="NCBI Taxonomy" id="67386"/>
    <lineage>
        <taxon>Bacteria</taxon>
        <taxon>Bacillati</taxon>
        <taxon>Actinomycetota</taxon>
        <taxon>Actinomycetes</taxon>
        <taxon>Kitasatosporales</taxon>
        <taxon>Streptomycetaceae</taxon>
        <taxon>Streptomyces</taxon>
    </lineage>
</organism>
<sequence length="190" mass="20668">MTSTALTRRGSDGAPGWDHPVEPARLPEEAAMHKALAKIRAWTPYDGDAVLDDVADALDTVATPDDRVEELGLRLRGHLMHLVGAALNYVAEEKDQPEPRIKQARYLREQEIPGDYQQALGHLRQMGWAVNELLDLLVEHEIMKTPDSLKDGSLPVFAEAQPLVAPGTKTGLAVASASIVVLDQTQGGRP</sequence>
<dbReference type="Proteomes" id="UP000053127">
    <property type="component" value="Unassembled WGS sequence"/>
</dbReference>
<dbReference type="Pfam" id="PF19979">
    <property type="entry name" value="DUF6415"/>
    <property type="match status" value="1"/>
</dbReference>
<proteinExistence type="predicted"/>
<evidence type="ECO:0000313" key="3">
    <source>
        <dbReference type="Proteomes" id="UP000053127"/>
    </source>
</evidence>
<name>A0A117Q0M5_9ACTN</name>
<feature type="region of interest" description="Disordered" evidence="1">
    <location>
        <begin position="1"/>
        <end position="22"/>
    </location>
</feature>
<evidence type="ECO:0000313" key="2">
    <source>
        <dbReference type="EMBL" id="KUN02066.1"/>
    </source>
</evidence>
<protein>
    <submittedName>
        <fullName evidence="2">Uncharacterized protein</fullName>
    </submittedName>
</protein>
<comment type="caution">
    <text evidence="2">The sequence shown here is derived from an EMBL/GenBank/DDBJ whole genome shotgun (WGS) entry which is preliminary data.</text>
</comment>
<dbReference type="AlphaFoldDB" id="A0A117Q0M5"/>
<reference evidence="2 3" key="1">
    <citation type="submission" date="2015-10" db="EMBL/GenBank/DDBJ databases">
        <title>Draft genome sequence of Streptomyces yokosukanensis DSM 40224, type strain for the species Streptomyces yokosukanensis.</title>
        <authorList>
            <person name="Ruckert C."/>
            <person name="Winkler A."/>
            <person name="Kalinowski J."/>
            <person name="Kampfer P."/>
            <person name="Glaeser S."/>
        </authorList>
    </citation>
    <scope>NUCLEOTIDE SEQUENCE [LARGE SCALE GENOMIC DNA]</scope>
    <source>
        <strain evidence="2 3">DSM 40224</strain>
    </source>
</reference>
<dbReference type="STRING" id="67386.AQI95_28720"/>
<accession>A0A117Q0M5</accession>
<dbReference type="InterPro" id="IPR046300">
    <property type="entry name" value="DUF6415"/>
</dbReference>
<dbReference type="RefSeq" id="WP_067130006.1">
    <property type="nucleotide sequence ID" value="NZ_KQ948217.1"/>
</dbReference>
<dbReference type="OrthoDB" id="4333682at2"/>
<gene>
    <name evidence="2" type="ORF">AQI95_28720</name>
</gene>